<comment type="caution">
    <text evidence="12">The sequence shown here is derived from an EMBL/GenBank/DDBJ whole genome shotgun (WGS) entry which is preliminary data.</text>
</comment>
<evidence type="ECO:0000256" key="1">
    <source>
        <dbReference type="ARBA" id="ARBA00004123"/>
    </source>
</evidence>
<feature type="compositionally biased region" description="Polar residues" evidence="10">
    <location>
        <begin position="140"/>
        <end position="152"/>
    </location>
</feature>
<dbReference type="InterPro" id="IPR003101">
    <property type="entry name" value="KIX_dom"/>
</dbReference>
<dbReference type="GO" id="GO:0005634">
    <property type="term" value="C:nucleus"/>
    <property type="evidence" value="ECO:0007669"/>
    <property type="project" value="UniProtKB-SubCell"/>
</dbReference>
<evidence type="ECO:0000256" key="7">
    <source>
        <dbReference type="ARBA" id="ARBA00023163"/>
    </source>
</evidence>
<proteinExistence type="predicted"/>
<dbReference type="GO" id="GO:0005667">
    <property type="term" value="C:transcription regulator complex"/>
    <property type="evidence" value="ECO:0007669"/>
    <property type="project" value="TreeGrafter"/>
</dbReference>
<evidence type="ECO:0000256" key="3">
    <source>
        <dbReference type="ARBA" id="ARBA00022679"/>
    </source>
</evidence>
<evidence type="ECO:0000313" key="12">
    <source>
        <dbReference type="EMBL" id="KAH3820877.1"/>
    </source>
</evidence>
<evidence type="ECO:0000256" key="10">
    <source>
        <dbReference type="SAM" id="MobiDB-lite"/>
    </source>
</evidence>
<keyword evidence="7" id="KW-0804">Transcription</keyword>
<dbReference type="GO" id="GO:0045944">
    <property type="term" value="P:positive regulation of transcription by RNA polymerase II"/>
    <property type="evidence" value="ECO:0007669"/>
    <property type="project" value="TreeGrafter"/>
</dbReference>
<dbReference type="PANTHER" id="PTHR13808">
    <property type="entry name" value="CBP/P300-RELATED"/>
    <property type="match status" value="1"/>
</dbReference>
<sequence>EEYYHFLAEKIYKIQKELEEKRIRRHEEQHKQQSAGTDVPGMGPIRPVAQTNGPMSNPTSSLPGDLFGNQTSIATPGMGPRVPAMQPGPSRTTPPLVNQEPGMRSVKEELTGLDTGGVSTPKTEPLDSSDDMKSYPMDTSKPSGTTPVTSPAQLKPPRSKKIFKPDKLRQALMPTLEKLNRQDPESLPFRQPVDPVALQIHAKKAYEEERLLGPYKIPSSQDGVCDFRATLKSADVPV</sequence>
<evidence type="ECO:0000313" key="13">
    <source>
        <dbReference type="Proteomes" id="UP000828390"/>
    </source>
</evidence>
<feature type="compositionally biased region" description="Polar residues" evidence="10">
    <location>
        <begin position="49"/>
        <end position="74"/>
    </location>
</feature>
<keyword evidence="3" id="KW-0808">Transferase</keyword>
<organism evidence="12 13">
    <name type="scientific">Dreissena polymorpha</name>
    <name type="common">Zebra mussel</name>
    <name type="synonym">Mytilus polymorpha</name>
    <dbReference type="NCBI Taxonomy" id="45954"/>
    <lineage>
        <taxon>Eukaryota</taxon>
        <taxon>Metazoa</taxon>
        <taxon>Spiralia</taxon>
        <taxon>Lophotrochozoa</taxon>
        <taxon>Mollusca</taxon>
        <taxon>Bivalvia</taxon>
        <taxon>Autobranchia</taxon>
        <taxon>Heteroconchia</taxon>
        <taxon>Euheterodonta</taxon>
        <taxon>Imparidentia</taxon>
        <taxon>Neoheterodontei</taxon>
        <taxon>Myida</taxon>
        <taxon>Dreissenoidea</taxon>
        <taxon>Dreissenidae</taxon>
        <taxon>Dreissena</taxon>
    </lineage>
</organism>
<feature type="domain" description="KIX" evidence="11">
    <location>
        <begin position="1"/>
        <end position="19"/>
    </location>
</feature>
<keyword evidence="4" id="KW-0156">Chromatin regulator</keyword>
<dbReference type="GO" id="GO:0000123">
    <property type="term" value="C:histone acetyltransferase complex"/>
    <property type="evidence" value="ECO:0007669"/>
    <property type="project" value="TreeGrafter"/>
</dbReference>
<evidence type="ECO:0000256" key="9">
    <source>
        <dbReference type="ARBA" id="ARBA00048017"/>
    </source>
</evidence>
<dbReference type="PROSITE" id="PS50952">
    <property type="entry name" value="KIX"/>
    <property type="match status" value="1"/>
</dbReference>
<keyword evidence="5" id="KW-0805">Transcription regulation</keyword>
<evidence type="ECO:0000259" key="11">
    <source>
        <dbReference type="PROSITE" id="PS50952"/>
    </source>
</evidence>
<dbReference type="SUPFAM" id="SSF47040">
    <property type="entry name" value="Kix domain of CBP (creb binding protein)"/>
    <property type="match status" value="1"/>
</dbReference>
<evidence type="ECO:0000256" key="5">
    <source>
        <dbReference type="ARBA" id="ARBA00023015"/>
    </source>
</evidence>
<accession>A0A9D4GVW5</accession>
<dbReference type="GO" id="GO:0003713">
    <property type="term" value="F:transcription coactivator activity"/>
    <property type="evidence" value="ECO:0007669"/>
    <property type="project" value="TreeGrafter"/>
</dbReference>
<keyword evidence="6" id="KW-0103">Bromodomain</keyword>
<gene>
    <name evidence="12" type="ORF">DPMN_122626</name>
</gene>
<name>A0A9D4GVW5_DREPO</name>
<keyword evidence="13" id="KW-1185">Reference proteome</keyword>
<dbReference type="Gene3D" id="1.10.246.20">
    <property type="entry name" value="Coactivator CBP, KIX domain"/>
    <property type="match status" value="1"/>
</dbReference>
<dbReference type="InterPro" id="IPR036427">
    <property type="entry name" value="Bromodomain-like_sf"/>
</dbReference>
<dbReference type="EC" id="2.3.1.48" evidence="2"/>
<evidence type="ECO:0000256" key="2">
    <source>
        <dbReference type="ARBA" id="ARBA00013184"/>
    </source>
</evidence>
<dbReference type="AlphaFoldDB" id="A0A9D4GVW5"/>
<feature type="non-terminal residue" evidence="12">
    <location>
        <position position="238"/>
    </location>
</feature>
<dbReference type="Gene3D" id="1.20.920.10">
    <property type="entry name" value="Bromodomain-like"/>
    <property type="match status" value="1"/>
</dbReference>
<dbReference type="GO" id="GO:0031490">
    <property type="term" value="F:chromatin DNA binding"/>
    <property type="evidence" value="ECO:0007669"/>
    <property type="project" value="TreeGrafter"/>
</dbReference>
<reference evidence="12" key="1">
    <citation type="journal article" date="2019" name="bioRxiv">
        <title>The Genome of the Zebra Mussel, Dreissena polymorpha: A Resource for Invasive Species Research.</title>
        <authorList>
            <person name="McCartney M.A."/>
            <person name="Auch B."/>
            <person name="Kono T."/>
            <person name="Mallez S."/>
            <person name="Zhang Y."/>
            <person name="Obille A."/>
            <person name="Becker A."/>
            <person name="Abrahante J.E."/>
            <person name="Garbe J."/>
            <person name="Badalamenti J.P."/>
            <person name="Herman A."/>
            <person name="Mangelson H."/>
            <person name="Liachko I."/>
            <person name="Sullivan S."/>
            <person name="Sone E.D."/>
            <person name="Koren S."/>
            <person name="Silverstein K.A.T."/>
            <person name="Beckman K.B."/>
            <person name="Gohl D.M."/>
        </authorList>
    </citation>
    <scope>NUCLEOTIDE SEQUENCE</scope>
    <source>
        <strain evidence="12">Duluth1</strain>
        <tissue evidence="12">Whole animal</tissue>
    </source>
</reference>
<feature type="region of interest" description="Disordered" evidence="10">
    <location>
        <begin position="24"/>
        <end position="166"/>
    </location>
</feature>
<dbReference type="GO" id="GO:0004402">
    <property type="term" value="F:histone acetyltransferase activity"/>
    <property type="evidence" value="ECO:0007669"/>
    <property type="project" value="InterPro"/>
</dbReference>
<dbReference type="InterPro" id="IPR013178">
    <property type="entry name" value="Histone_AcTrfase_Rtt109/CBP"/>
</dbReference>
<reference evidence="12" key="2">
    <citation type="submission" date="2020-11" db="EMBL/GenBank/DDBJ databases">
        <authorList>
            <person name="McCartney M.A."/>
            <person name="Auch B."/>
            <person name="Kono T."/>
            <person name="Mallez S."/>
            <person name="Becker A."/>
            <person name="Gohl D.M."/>
            <person name="Silverstein K.A.T."/>
            <person name="Koren S."/>
            <person name="Bechman K.B."/>
            <person name="Herman A."/>
            <person name="Abrahante J.E."/>
            <person name="Garbe J."/>
        </authorList>
    </citation>
    <scope>NUCLEOTIDE SEQUENCE</scope>
    <source>
        <strain evidence="12">Duluth1</strain>
        <tissue evidence="12">Whole animal</tissue>
    </source>
</reference>
<keyword evidence="8" id="KW-0539">Nucleus</keyword>
<evidence type="ECO:0000256" key="4">
    <source>
        <dbReference type="ARBA" id="ARBA00022853"/>
    </source>
</evidence>
<evidence type="ECO:0000256" key="6">
    <source>
        <dbReference type="ARBA" id="ARBA00023117"/>
    </source>
</evidence>
<dbReference type="PANTHER" id="PTHR13808:SF1">
    <property type="entry name" value="HISTONE ACETYLTRANSFERASE"/>
    <property type="match status" value="1"/>
</dbReference>
<comment type="catalytic activity">
    <reaction evidence="9">
        <text>L-lysyl-[protein] + acetyl-CoA = N(6)-acetyl-L-lysyl-[protein] + CoA + H(+)</text>
        <dbReference type="Rhea" id="RHEA:45948"/>
        <dbReference type="Rhea" id="RHEA-COMP:9752"/>
        <dbReference type="Rhea" id="RHEA-COMP:10731"/>
        <dbReference type="ChEBI" id="CHEBI:15378"/>
        <dbReference type="ChEBI" id="CHEBI:29969"/>
        <dbReference type="ChEBI" id="CHEBI:57287"/>
        <dbReference type="ChEBI" id="CHEBI:57288"/>
        <dbReference type="ChEBI" id="CHEBI:61930"/>
        <dbReference type="EC" id="2.3.1.48"/>
    </reaction>
</comment>
<dbReference type="EMBL" id="JAIWYP010000005">
    <property type="protein sequence ID" value="KAH3820877.1"/>
    <property type="molecule type" value="Genomic_DNA"/>
</dbReference>
<evidence type="ECO:0000256" key="8">
    <source>
        <dbReference type="ARBA" id="ARBA00023242"/>
    </source>
</evidence>
<dbReference type="Proteomes" id="UP000828390">
    <property type="component" value="Unassembled WGS sequence"/>
</dbReference>
<comment type="subcellular location">
    <subcellularLocation>
        <location evidence="1">Nucleus</location>
    </subcellularLocation>
</comment>
<dbReference type="InterPro" id="IPR036529">
    <property type="entry name" value="KIX_dom_sf"/>
</dbReference>
<protein>
    <recommendedName>
        <fullName evidence="2">histone acetyltransferase</fullName>
        <ecNumber evidence="2">2.3.1.48</ecNumber>
    </recommendedName>
</protein>